<sequence>MIGHIWFLSHWAGLTKLQELRGSFSITTIEVAARMGEREVDWLATHLPALRRTSLLPVLYNEPFSNDTSKIIEDIKKRRNKGDFGCFHDVNYQGVIRRSNDNLADEPNGFLVAVLATLIQGLANFLGQCRCEMATSILSKATSSKTSLSLSNRDQTVATKMTLDRYSSEHVDRLDKILKRLNTDFGWHQDFVKVVGGVAVHQDVDSQVTSFL</sequence>
<comment type="caution">
    <text evidence="1">The sequence shown here is derived from an EMBL/GenBank/DDBJ whole genome shotgun (WGS) entry which is preliminary data.</text>
</comment>
<protein>
    <submittedName>
        <fullName evidence="1">Uncharacterized protein</fullName>
    </submittedName>
</protein>
<accession>A0A9P5RTS3</accession>
<keyword evidence="2" id="KW-1185">Reference proteome</keyword>
<evidence type="ECO:0000313" key="1">
    <source>
        <dbReference type="EMBL" id="KAF9147417.1"/>
    </source>
</evidence>
<evidence type="ECO:0000313" key="2">
    <source>
        <dbReference type="Proteomes" id="UP000748756"/>
    </source>
</evidence>
<dbReference type="EMBL" id="JAAAUQ010000814">
    <property type="protein sequence ID" value="KAF9147417.1"/>
    <property type="molecule type" value="Genomic_DNA"/>
</dbReference>
<proteinExistence type="predicted"/>
<gene>
    <name evidence="1" type="ORF">BG015_010954</name>
</gene>
<reference evidence="1" key="1">
    <citation type="journal article" date="2020" name="Fungal Divers.">
        <title>Resolving the Mortierellaceae phylogeny through synthesis of multi-gene phylogenetics and phylogenomics.</title>
        <authorList>
            <person name="Vandepol N."/>
            <person name="Liber J."/>
            <person name="Desiro A."/>
            <person name="Na H."/>
            <person name="Kennedy M."/>
            <person name="Barry K."/>
            <person name="Grigoriev I.V."/>
            <person name="Miller A.N."/>
            <person name="O'Donnell K."/>
            <person name="Stajich J.E."/>
            <person name="Bonito G."/>
        </authorList>
    </citation>
    <scope>NUCLEOTIDE SEQUENCE</scope>
    <source>
        <strain evidence="1">NRRL 6426</strain>
    </source>
</reference>
<organism evidence="1 2">
    <name type="scientific">Linnemannia schmuckeri</name>
    <dbReference type="NCBI Taxonomy" id="64567"/>
    <lineage>
        <taxon>Eukaryota</taxon>
        <taxon>Fungi</taxon>
        <taxon>Fungi incertae sedis</taxon>
        <taxon>Mucoromycota</taxon>
        <taxon>Mortierellomycotina</taxon>
        <taxon>Mortierellomycetes</taxon>
        <taxon>Mortierellales</taxon>
        <taxon>Mortierellaceae</taxon>
        <taxon>Linnemannia</taxon>
    </lineage>
</organism>
<dbReference type="OrthoDB" id="2386604at2759"/>
<dbReference type="Proteomes" id="UP000748756">
    <property type="component" value="Unassembled WGS sequence"/>
</dbReference>
<dbReference type="AlphaFoldDB" id="A0A9P5RTS3"/>
<name>A0A9P5RTS3_9FUNG</name>